<dbReference type="Proteomes" id="UP000053958">
    <property type="component" value="Unassembled WGS sequence"/>
</dbReference>
<comment type="caution">
    <text evidence="1">The sequence shown here is derived from an EMBL/GenBank/DDBJ whole genome shotgun (WGS) entry which is preliminary data.</text>
</comment>
<protein>
    <submittedName>
        <fullName evidence="1">Uncharacterized protein</fullName>
    </submittedName>
</protein>
<accession>A0A0F4YW86</accession>
<name>A0A0F4YW86_RASE3</name>
<reference evidence="1 2" key="1">
    <citation type="submission" date="2015-04" db="EMBL/GenBank/DDBJ databases">
        <authorList>
            <person name="Heijne W.H."/>
            <person name="Fedorova N.D."/>
            <person name="Nierman W.C."/>
            <person name="Vollebregt A.W."/>
            <person name="Zhao Z."/>
            <person name="Wu L."/>
            <person name="Kumar M."/>
            <person name="Stam H."/>
            <person name="van den Berg M.A."/>
            <person name="Pel H.J."/>
        </authorList>
    </citation>
    <scope>NUCLEOTIDE SEQUENCE [LARGE SCALE GENOMIC DNA]</scope>
    <source>
        <strain evidence="1 2">CBS 393.64</strain>
    </source>
</reference>
<dbReference type="RefSeq" id="XP_013328962.1">
    <property type="nucleotide sequence ID" value="XM_013473508.1"/>
</dbReference>
<dbReference type="GeneID" id="25315905"/>
<evidence type="ECO:0000313" key="1">
    <source>
        <dbReference type="EMBL" id="KKA22350.1"/>
    </source>
</evidence>
<gene>
    <name evidence="1" type="ORF">T310_3556</name>
</gene>
<sequence length="252" mass="28897">MHRSLLLASSLAVGSSLALSLYLYWLHDTLHRCTHHTSRSGPLASYSVADRIETVPEAVFSSGLFFSVYDRSWRVVKKKILPEAEKEQEEQQELGNLLTLYLRHNMLQFSQFFPQAWFLRFIAPAGSLSRRSFSSEYIRRLDFQPEDVVCGVYVVKLRTRNKVEFEIRPFTTPASASAAADEKTGGRLVISIQEEGRDEYVFSNETVMWKAVDDESVVLPLERAPLRWMHELASWWLLDSAGDVLIDDTTYP</sequence>
<proteinExistence type="predicted"/>
<dbReference type="AlphaFoldDB" id="A0A0F4YW86"/>
<dbReference type="OrthoDB" id="5599753at2759"/>
<keyword evidence="2" id="KW-1185">Reference proteome</keyword>
<evidence type="ECO:0000313" key="2">
    <source>
        <dbReference type="Proteomes" id="UP000053958"/>
    </source>
</evidence>
<dbReference type="EMBL" id="LASV01000143">
    <property type="protein sequence ID" value="KKA22350.1"/>
    <property type="molecule type" value="Genomic_DNA"/>
</dbReference>
<organism evidence="1 2">
    <name type="scientific">Rasamsonia emersonii (strain ATCC 16479 / CBS 393.64 / IMI 116815)</name>
    <dbReference type="NCBI Taxonomy" id="1408163"/>
    <lineage>
        <taxon>Eukaryota</taxon>
        <taxon>Fungi</taxon>
        <taxon>Dikarya</taxon>
        <taxon>Ascomycota</taxon>
        <taxon>Pezizomycotina</taxon>
        <taxon>Eurotiomycetes</taxon>
        <taxon>Eurotiomycetidae</taxon>
        <taxon>Eurotiales</taxon>
        <taxon>Trichocomaceae</taxon>
        <taxon>Rasamsonia</taxon>
    </lineage>
</organism>